<evidence type="ECO:0000256" key="1">
    <source>
        <dbReference type="SAM" id="MobiDB-lite"/>
    </source>
</evidence>
<organism evidence="2 4">
    <name type="scientific">Vanilla planifolia</name>
    <name type="common">Vanilla</name>
    <dbReference type="NCBI Taxonomy" id="51239"/>
    <lineage>
        <taxon>Eukaryota</taxon>
        <taxon>Viridiplantae</taxon>
        <taxon>Streptophyta</taxon>
        <taxon>Embryophyta</taxon>
        <taxon>Tracheophyta</taxon>
        <taxon>Spermatophyta</taxon>
        <taxon>Magnoliopsida</taxon>
        <taxon>Liliopsida</taxon>
        <taxon>Asparagales</taxon>
        <taxon>Orchidaceae</taxon>
        <taxon>Vanilloideae</taxon>
        <taxon>Vanilleae</taxon>
        <taxon>Vanilla</taxon>
    </lineage>
</organism>
<comment type="caution">
    <text evidence="2">The sequence shown here is derived from an EMBL/GenBank/DDBJ whole genome shotgun (WGS) entry which is preliminary data.</text>
</comment>
<evidence type="ECO:0000313" key="3">
    <source>
        <dbReference type="EMBL" id="KAG0503592.1"/>
    </source>
</evidence>
<gene>
    <name evidence="3" type="ORF">HPP92_003664</name>
    <name evidence="2" type="ORF">HPP92_004117</name>
</gene>
<sequence>MDEPNPLSISPIQGGFGGSSTGVPTELEMAASLMEDDQCSSVSDELPAWKYSSEVAAVLFQFMSSNPGGHPMICNQSLHPTSMGSSDKRSLKQNSATSAMAMSISRY</sequence>
<protein>
    <submittedName>
        <fullName evidence="2">Uncharacterized protein</fullName>
    </submittedName>
</protein>
<reference evidence="4 5" key="1">
    <citation type="journal article" date="2020" name="Nat. Food">
        <title>A phased Vanilla planifolia genome enables genetic improvement of flavour and production.</title>
        <authorList>
            <person name="Hasing T."/>
            <person name="Tang H."/>
            <person name="Brym M."/>
            <person name="Khazi F."/>
            <person name="Huang T."/>
            <person name="Chambers A.H."/>
        </authorList>
    </citation>
    <scope>NUCLEOTIDE SEQUENCE [LARGE SCALE GENOMIC DNA]</scope>
    <source>
        <tissue evidence="2">Leaf</tissue>
    </source>
</reference>
<feature type="region of interest" description="Disordered" evidence="1">
    <location>
        <begin position="1"/>
        <end position="23"/>
    </location>
</feature>
<evidence type="ECO:0000313" key="5">
    <source>
        <dbReference type="Proteomes" id="UP000639772"/>
    </source>
</evidence>
<feature type="compositionally biased region" description="Polar residues" evidence="1">
    <location>
        <begin position="92"/>
        <end position="107"/>
    </location>
</feature>
<proteinExistence type="predicted"/>
<name>A0A835S3R4_VANPL</name>
<dbReference type="EMBL" id="JADCNL010000001">
    <property type="protein sequence ID" value="KAG0499426.1"/>
    <property type="molecule type" value="Genomic_DNA"/>
</dbReference>
<feature type="region of interest" description="Disordered" evidence="1">
    <location>
        <begin position="77"/>
        <end position="107"/>
    </location>
</feature>
<accession>A0A835S3R4</accession>
<dbReference type="AlphaFoldDB" id="A0A835S3R4"/>
<dbReference type="Proteomes" id="UP000639772">
    <property type="component" value="Chromosome 1"/>
</dbReference>
<dbReference type="Proteomes" id="UP000636800">
    <property type="component" value="Chromosome 1"/>
</dbReference>
<dbReference type="EMBL" id="JADCNM010000001">
    <property type="protein sequence ID" value="KAG0503592.1"/>
    <property type="molecule type" value="Genomic_DNA"/>
</dbReference>
<evidence type="ECO:0000313" key="2">
    <source>
        <dbReference type="EMBL" id="KAG0499426.1"/>
    </source>
</evidence>
<evidence type="ECO:0000313" key="4">
    <source>
        <dbReference type="Proteomes" id="UP000636800"/>
    </source>
</evidence>
<keyword evidence="4" id="KW-1185">Reference proteome</keyword>